<reference evidence="3 4" key="1">
    <citation type="journal article" date="2015" name="Genome Announc.">
        <title>Expanding the biotechnology potential of lactobacilli through comparative genomics of 213 strains and associated genera.</title>
        <authorList>
            <person name="Sun Z."/>
            <person name="Harris H.M."/>
            <person name="McCann A."/>
            <person name="Guo C."/>
            <person name="Argimon S."/>
            <person name="Zhang W."/>
            <person name="Yang X."/>
            <person name="Jeffery I.B."/>
            <person name="Cooney J.C."/>
            <person name="Kagawa T.F."/>
            <person name="Liu W."/>
            <person name="Song Y."/>
            <person name="Salvetti E."/>
            <person name="Wrobel A."/>
            <person name="Rasinkangas P."/>
            <person name="Parkhill J."/>
            <person name="Rea M.C."/>
            <person name="O'Sullivan O."/>
            <person name="Ritari J."/>
            <person name="Douillard F.P."/>
            <person name="Paul Ross R."/>
            <person name="Yang R."/>
            <person name="Briner A.E."/>
            <person name="Felis G.E."/>
            <person name="de Vos W.M."/>
            <person name="Barrangou R."/>
            <person name="Klaenhammer T.R."/>
            <person name="Caufield P.W."/>
            <person name="Cui Y."/>
            <person name="Zhang H."/>
            <person name="O'Toole P.W."/>
        </authorList>
    </citation>
    <scope>NUCLEOTIDE SEQUENCE [LARGE SCALE GENOMIC DNA]</scope>
    <source>
        <strain evidence="3 4">DSM 13238</strain>
    </source>
</reference>
<accession>A0A0R1PHY5</accession>
<dbReference type="RefSeq" id="WP_034544181.1">
    <property type="nucleotide sequence ID" value="NZ_AZES01000029.1"/>
</dbReference>
<dbReference type="OrthoDB" id="2943484at2"/>
<proteinExistence type="predicted"/>
<evidence type="ECO:0000256" key="1">
    <source>
        <dbReference type="SAM" id="SignalP"/>
    </source>
</evidence>
<feature type="signal peptide" evidence="1">
    <location>
        <begin position="1"/>
        <end position="26"/>
    </location>
</feature>
<keyword evidence="4" id="KW-1185">Reference proteome</keyword>
<feature type="domain" description="PepSY" evidence="2">
    <location>
        <begin position="129"/>
        <end position="186"/>
    </location>
</feature>
<name>A0A0R1PHY5_9LACO</name>
<sequence>MMKKRFLTITVAIFMFVLLVGCSTNGADSASNKTKSEKVLKNTIKVSANDAINIYQKKYPKTDITSLELEKSFRGPVYKVEGIDELREYQVTINAKNKKIIQNSEEELDEEDQNETTRKNESLDLNKLISVKKAATIAENAAKGDSTEFNLEKDLGTTYWEVKVKNGSHEKEVKINAQSGKVLKVEND</sequence>
<keyword evidence="3" id="KW-0449">Lipoprotein</keyword>
<dbReference type="PROSITE" id="PS51257">
    <property type="entry name" value="PROKAR_LIPOPROTEIN"/>
    <property type="match status" value="1"/>
</dbReference>
<organism evidence="3 4">
    <name type="scientific">Companilactobacillus paralimentarius DSM 13238 = JCM 10415</name>
    <dbReference type="NCBI Taxonomy" id="1122151"/>
    <lineage>
        <taxon>Bacteria</taxon>
        <taxon>Bacillati</taxon>
        <taxon>Bacillota</taxon>
        <taxon>Bacilli</taxon>
        <taxon>Lactobacillales</taxon>
        <taxon>Lactobacillaceae</taxon>
        <taxon>Companilactobacillus</taxon>
    </lineage>
</organism>
<feature type="domain" description="PepSY" evidence="2">
    <location>
        <begin position="45"/>
        <end position="101"/>
    </location>
</feature>
<protein>
    <submittedName>
        <fullName evidence="3">Lipoprotein</fullName>
    </submittedName>
</protein>
<comment type="caution">
    <text evidence="3">The sequence shown here is derived from an EMBL/GenBank/DDBJ whole genome shotgun (WGS) entry which is preliminary data.</text>
</comment>
<keyword evidence="1" id="KW-0732">Signal</keyword>
<dbReference type="PATRIC" id="fig|1122151.5.peg.1563"/>
<feature type="chain" id="PRO_5038446477" evidence="1">
    <location>
        <begin position="27"/>
        <end position="188"/>
    </location>
</feature>
<evidence type="ECO:0000313" key="3">
    <source>
        <dbReference type="EMBL" id="KRL31727.1"/>
    </source>
</evidence>
<dbReference type="EMBL" id="AZES01000029">
    <property type="protein sequence ID" value="KRL31727.1"/>
    <property type="molecule type" value="Genomic_DNA"/>
</dbReference>
<dbReference type="Gene3D" id="3.10.450.40">
    <property type="match status" value="2"/>
</dbReference>
<gene>
    <name evidence="3" type="ORF">FD33_GL001507</name>
</gene>
<evidence type="ECO:0000259" key="2">
    <source>
        <dbReference type="Pfam" id="PF03413"/>
    </source>
</evidence>
<dbReference type="GeneID" id="96667353"/>
<dbReference type="InterPro" id="IPR025711">
    <property type="entry name" value="PepSY"/>
</dbReference>
<dbReference type="Proteomes" id="UP000051908">
    <property type="component" value="Unassembled WGS sequence"/>
</dbReference>
<evidence type="ECO:0000313" key="4">
    <source>
        <dbReference type="Proteomes" id="UP000051908"/>
    </source>
</evidence>
<dbReference type="Pfam" id="PF03413">
    <property type="entry name" value="PepSY"/>
    <property type="match status" value="2"/>
</dbReference>
<dbReference type="AlphaFoldDB" id="A0A0R1PHY5"/>